<proteinExistence type="predicted"/>
<name>A0A917CBM5_9BACL</name>
<evidence type="ECO:0000259" key="2">
    <source>
        <dbReference type="Pfam" id="PF13349"/>
    </source>
</evidence>
<evidence type="ECO:0000256" key="1">
    <source>
        <dbReference type="SAM" id="Phobius"/>
    </source>
</evidence>
<reference evidence="4" key="2">
    <citation type="submission" date="2020-09" db="EMBL/GenBank/DDBJ databases">
        <authorList>
            <person name="Sun Q."/>
            <person name="Zhou Y."/>
        </authorList>
    </citation>
    <scope>NUCLEOTIDE SEQUENCE</scope>
    <source>
        <strain evidence="4">CGMCC 1.16134</strain>
    </source>
</reference>
<evidence type="ECO:0008006" key="6">
    <source>
        <dbReference type="Google" id="ProtNLM"/>
    </source>
</evidence>
<protein>
    <recommendedName>
        <fullName evidence="6">Adhesin domain-containing protein</fullName>
    </recommendedName>
</protein>
<dbReference type="EMBL" id="BMKR01000010">
    <property type="protein sequence ID" value="GGF81825.1"/>
    <property type="molecule type" value="Genomic_DNA"/>
</dbReference>
<keyword evidence="1" id="KW-0472">Membrane</keyword>
<dbReference type="AlphaFoldDB" id="A0A917CBM5"/>
<dbReference type="Pfam" id="PF13349">
    <property type="entry name" value="DUF4097"/>
    <property type="match status" value="1"/>
</dbReference>
<evidence type="ECO:0000313" key="4">
    <source>
        <dbReference type="EMBL" id="GGF81825.1"/>
    </source>
</evidence>
<feature type="transmembrane region" description="Helical" evidence="1">
    <location>
        <begin position="7"/>
        <end position="30"/>
    </location>
</feature>
<evidence type="ECO:0000313" key="5">
    <source>
        <dbReference type="Proteomes" id="UP000637643"/>
    </source>
</evidence>
<dbReference type="InterPro" id="IPR054331">
    <property type="entry name" value="LiaF_TM"/>
</dbReference>
<feature type="domain" description="DUF4097" evidence="2">
    <location>
        <begin position="157"/>
        <end position="363"/>
    </location>
</feature>
<reference evidence="4" key="1">
    <citation type="journal article" date="2014" name="Int. J. Syst. Evol. Microbiol.">
        <title>Complete genome sequence of Corynebacterium casei LMG S-19264T (=DSM 44701T), isolated from a smear-ripened cheese.</title>
        <authorList>
            <consortium name="US DOE Joint Genome Institute (JGI-PGF)"/>
            <person name="Walter F."/>
            <person name="Albersmeier A."/>
            <person name="Kalinowski J."/>
            <person name="Ruckert C."/>
        </authorList>
    </citation>
    <scope>NUCLEOTIDE SEQUENCE</scope>
    <source>
        <strain evidence="4">CGMCC 1.16134</strain>
    </source>
</reference>
<feature type="transmembrane region" description="Helical" evidence="1">
    <location>
        <begin position="68"/>
        <end position="94"/>
    </location>
</feature>
<feature type="transmembrane region" description="Helical" evidence="1">
    <location>
        <begin position="36"/>
        <end position="56"/>
    </location>
</feature>
<organism evidence="4 5">
    <name type="scientific">Paenibacillus albidus</name>
    <dbReference type="NCBI Taxonomy" id="2041023"/>
    <lineage>
        <taxon>Bacteria</taxon>
        <taxon>Bacillati</taxon>
        <taxon>Bacillota</taxon>
        <taxon>Bacilli</taxon>
        <taxon>Bacillales</taxon>
        <taxon>Paenibacillaceae</taxon>
        <taxon>Paenibacillus</taxon>
    </lineage>
</organism>
<sequence>MGRWKIGSFTAALGCIAVGIIVAMAQYGLITYAALGYLWPALLILFGVEMLLRLFVRSDTKSRISGWAVVLIVLLVAASAGQTVLAGGTLSGFLGNNRLAPLSGTQEIGPEITNVKIIIPDGKIKVIGEAAGSALQYEGSLLVSGSSDSGAAQELKKRWKISTREDTLVLEMEENDNWLANIQIGFVTKSAYLNVNLPENLAVKVESGNGSIEASGIQSGLTVDSSNGKLDIQDIQGGLNAHSSNGSLTIKNIQGETELVSSNGAMTLDNIDGALTAKSSNGRITLNSAVKGDWKLTSYNGKVVLGVPADTDAKVTGDSSSGSLKGNLPWVLEEGEDNNHGTAVLGKGTYEVNISSSNGSVTVDTGQ</sequence>
<keyword evidence="1" id="KW-1133">Transmembrane helix</keyword>
<keyword evidence="1" id="KW-0812">Transmembrane</keyword>
<dbReference type="Pfam" id="PF22570">
    <property type="entry name" value="LiaF-TM"/>
    <property type="match status" value="1"/>
</dbReference>
<feature type="domain" description="LiaF transmembrane" evidence="3">
    <location>
        <begin position="12"/>
        <end position="83"/>
    </location>
</feature>
<dbReference type="Proteomes" id="UP000637643">
    <property type="component" value="Unassembled WGS sequence"/>
</dbReference>
<evidence type="ECO:0000259" key="3">
    <source>
        <dbReference type="Pfam" id="PF22570"/>
    </source>
</evidence>
<comment type="caution">
    <text evidence="4">The sequence shown here is derived from an EMBL/GenBank/DDBJ whole genome shotgun (WGS) entry which is preliminary data.</text>
</comment>
<accession>A0A917CBM5</accession>
<dbReference type="InterPro" id="IPR025164">
    <property type="entry name" value="Toastrack_DUF4097"/>
</dbReference>
<keyword evidence="5" id="KW-1185">Reference proteome</keyword>
<gene>
    <name evidence="4" type="ORF">GCM10010912_28650</name>
</gene>
<dbReference type="RefSeq" id="WP_189025858.1">
    <property type="nucleotide sequence ID" value="NZ_BMKR01000010.1"/>
</dbReference>